<accession>A0A1J5SY80</accession>
<evidence type="ECO:0000313" key="1">
    <source>
        <dbReference type="EMBL" id="OIR13439.1"/>
    </source>
</evidence>
<dbReference type="PIRSF" id="PIRSF004789">
    <property type="entry name" value="DR1281"/>
    <property type="match status" value="1"/>
</dbReference>
<reference evidence="1" key="1">
    <citation type="submission" date="2016-10" db="EMBL/GenBank/DDBJ databases">
        <title>Sequence of Gallionella enrichment culture.</title>
        <authorList>
            <person name="Poehlein A."/>
            <person name="Muehling M."/>
            <person name="Daniel R."/>
        </authorList>
    </citation>
    <scope>NUCLEOTIDE SEQUENCE</scope>
</reference>
<dbReference type="AlphaFoldDB" id="A0A1J5SY80"/>
<dbReference type="PANTHER" id="PTHR36303">
    <property type="entry name" value="2',3'-CYCLIC-NUCLEOTIDE 2'-PHOSPHODIESTERASE"/>
    <property type="match status" value="1"/>
</dbReference>
<name>A0A1J5SY80_9ZZZZ</name>
<dbReference type="InterPro" id="IPR005235">
    <property type="entry name" value="YmdB-like"/>
</dbReference>
<protein>
    <recommendedName>
        <fullName evidence="2">Metallophosphoesterase</fullName>
    </recommendedName>
</protein>
<dbReference type="Pfam" id="PF13277">
    <property type="entry name" value="YmdB"/>
    <property type="match status" value="1"/>
</dbReference>
<sequence>MGQDCLRGAIREAHRSAVWQVRFCGCARGAAFQSAAVLKLLFIGDIVGRPGREIVVAKVATLRAELGLDFVIANGENSAAGSGITGSIARSLLEAGVDAITLGDHVWDQRGWEGEIGGLPRVCRPANLPAACPGRDHLILEKNGYRLAVFTVLGRNFVGMKGECPFLCSDALLARTVGAGLADGAFIEIHAEATSEKQAMGWYFDGRAVAVLGTHTHVPTADGAVLPKGTAFMCDVGMTGPYASVLGREIAPVLGRFLDGMPRRFDVAEGDVRLSGAVVEFDPTQGRAVRCELLTVRT</sequence>
<dbReference type="Gene3D" id="3.60.21.10">
    <property type="match status" value="1"/>
</dbReference>
<dbReference type="SUPFAM" id="SSF56300">
    <property type="entry name" value="Metallo-dependent phosphatases"/>
    <property type="match status" value="1"/>
</dbReference>
<dbReference type="EMBL" id="MLJW01000014">
    <property type="protein sequence ID" value="OIR13439.1"/>
    <property type="molecule type" value="Genomic_DNA"/>
</dbReference>
<gene>
    <name evidence="1" type="ORF">GALL_52540</name>
</gene>
<proteinExistence type="predicted"/>
<dbReference type="PANTHER" id="PTHR36303:SF1">
    <property type="entry name" value="2',3'-CYCLIC-NUCLEOTIDE 2'-PHOSPHODIESTERASE"/>
    <property type="match status" value="1"/>
</dbReference>
<evidence type="ECO:0008006" key="2">
    <source>
        <dbReference type="Google" id="ProtNLM"/>
    </source>
</evidence>
<dbReference type="InterPro" id="IPR029052">
    <property type="entry name" value="Metallo-depent_PP-like"/>
</dbReference>
<dbReference type="GO" id="GO:0004113">
    <property type="term" value="F:2',3'-cyclic-nucleotide 3'-phosphodiesterase activity"/>
    <property type="evidence" value="ECO:0007669"/>
    <property type="project" value="TreeGrafter"/>
</dbReference>
<comment type="caution">
    <text evidence="1">The sequence shown here is derived from an EMBL/GenBank/DDBJ whole genome shotgun (WGS) entry which is preliminary data.</text>
</comment>
<organism evidence="1">
    <name type="scientific">mine drainage metagenome</name>
    <dbReference type="NCBI Taxonomy" id="410659"/>
    <lineage>
        <taxon>unclassified sequences</taxon>
        <taxon>metagenomes</taxon>
        <taxon>ecological metagenomes</taxon>
    </lineage>
</organism>